<feature type="compositionally biased region" description="Low complexity" evidence="3">
    <location>
        <begin position="18"/>
        <end position="29"/>
    </location>
</feature>
<feature type="domain" description="Pirin C-terminal" evidence="5">
    <location>
        <begin position="229"/>
        <end position="325"/>
    </location>
</feature>
<dbReference type="InterPro" id="IPR008778">
    <property type="entry name" value="Pirin_C_dom"/>
</dbReference>
<feature type="region of interest" description="Disordered" evidence="3">
    <location>
        <begin position="1"/>
        <end position="50"/>
    </location>
</feature>
<dbReference type="PANTHER" id="PTHR13903:SF8">
    <property type="entry name" value="PIRIN"/>
    <property type="match status" value="1"/>
</dbReference>
<reference evidence="6" key="1">
    <citation type="submission" date="2020-12" db="EMBL/GenBank/DDBJ databases">
        <title>PHA producing bacteria isolated from mangrove.</title>
        <authorList>
            <person name="Zheng W."/>
            <person name="Yu S."/>
            <person name="Huang Y."/>
        </authorList>
    </citation>
    <scope>NUCLEOTIDE SEQUENCE</scope>
    <source>
        <strain evidence="6">GN8-5</strain>
    </source>
</reference>
<evidence type="ECO:0000256" key="2">
    <source>
        <dbReference type="RuleBase" id="RU003457"/>
    </source>
</evidence>
<dbReference type="EMBL" id="JAEMWU010000001">
    <property type="protein sequence ID" value="MBN8205968.1"/>
    <property type="molecule type" value="Genomic_DNA"/>
</dbReference>
<accession>A0A939DXS3</accession>
<dbReference type="SUPFAM" id="SSF51182">
    <property type="entry name" value="RmlC-like cupins"/>
    <property type="match status" value="1"/>
</dbReference>
<feature type="region of interest" description="Disordered" evidence="3">
    <location>
        <begin position="330"/>
        <end position="368"/>
    </location>
</feature>
<sequence length="368" mass="39526">MPPRASRTSTRPHHEPVAARATRGTLTAGVSRSRRPPVTNPEQNPQPAVLTAGEPCTEVEVLTPREVPLGGPRAMTVFRTLPQRQRSLVGAWCFLDHYGPDDVARTGGMVVPRHPHTGLATVSWLFTGRIDHLDSSGVSAAVLPGELNLMIAGQGITHQEISAPDTAVLHGVQLWYALPDATRFSPHQFTHYAPPPVELPGATVRVFIGSLAGSTSPVDTRTPDLLGAELVLAPRAEVTLSARRDFEHAVLAETGDLTLNGTAVAHRSLGYAPVGADTLRITAGRDGARAILLGGVPLGEQIVMWWNFVGRSHDEIAEYRRRYQAELGFDPVDPKDAGKPSLFGPFADGQRPPLPAPALPTVRLRPRS</sequence>
<gene>
    <name evidence="6" type="ORF">JF543_08335</name>
</gene>
<dbReference type="PANTHER" id="PTHR13903">
    <property type="entry name" value="PIRIN-RELATED"/>
    <property type="match status" value="1"/>
</dbReference>
<comment type="caution">
    <text evidence="6">The sequence shown here is derived from an EMBL/GenBank/DDBJ whole genome shotgun (WGS) entry which is preliminary data.</text>
</comment>
<dbReference type="AlphaFoldDB" id="A0A939DXS3"/>
<dbReference type="Pfam" id="PF05726">
    <property type="entry name" value="Pirin_C"/>
    <property type="match status" value="1"/>
</dbReference>
<dbReference type="InterPro" id="IPR014710">
    <property type="entry name" value="RmlC-like_jellyroll"/>
</dbReference>
<feature type="domain" description="Pirin N-terminal" evidence="4">
    <location>
        <begin position="77"/>
        <end position="175"/>
    </location>
</feature>
<evidence type="ECO:0000313" key="6">
    <source>
        <dbReference type="EMBL" id="MBN8205968.1"/>
    </source>
</evidence>
<evidence type="ECO:0000259" key="4">
    <source>
        <dbReference type="Pfam" id="PF02678"/>
    </source>
</evidence>
<name>A0A939DXS3_9MICO</name>
<organism evidence="6 7">
    <name type="scientific">Microbacterium esteraromaticum</name>
    <dbReference type="NCBI Taxonomy" id="57043"/>
    <lineage>
        <taxon>Bacteria</taxon>
        <taxon>Bacillati</taxon>
        <taxon>Actinomycetota</taxon>
        <taxon>Actinomycetes</taxon>
        <taxon>Micrococcales</taxon>
        <taxon>Microbacteriaceae</taxon>
        <taxon>Microbacterium</taxon>
    </lineage>
</organism>
<protein>
    <submittedName>
        <fullName evidence="6">Pirin family protein</fullName>
    </submittedName>
</protein>
<evidence type="ECO:0000259" key="5">
    <source>
        <dbReference type="Pfam" id="PF05726"/>
    </source>
</evidence>
<evidence type="ECO:0000313" key="7">
    <source>
        <dbReference type="Proteomes" id="UP000664385"/>
    </source>
</evidence>
<proteinExistence type="inferred from homology"/>
<dbReference type="InterPro" id="IPR011051">
    <property type="entry name" value="RmlC_Cupin_sf"/>
</dbReference>
<dbReference type="InterPro" id="IPR003829">
    <property type="entry name" value="Pirin_N_dom"/>
</dbReference>
<dbReference type="Pfam" id="PF02678">
    <property type="entry name" value="Pirin"/>
    <property type="match status" value="1"/>
</dbReference>
<comment type="similarity">
    <text evidence="1 2">Belongs to the pirin family.</text>
</comment>
<dbReference type="InterPro" id="IPR012093">
    <property type="entry name" value="Pirin"/>
</dbReference>
<dbReference type="Proteomes" id="UP000664385">
    <property type="component" value="Unassembled WGS sequence"/>
</dbReference>
<evidence type="ECO:0000256" key="3">
    <source>
        <dbReference type="SAM" id="MobiDB-lite"/>
    </source>
</evidence>
<evidence type="ECO:0000256" key="1">
    <source>
        <dbReference type="ARBA" id="ARBA00008416"/>
    </source>
</evidence>
<dbReference type="Gene3D" id="2.60.120.10">
    <property type="entry name" value="Jelly Rolls"/>
    <property type="match status" value="2"/>
</dbReference>